<sequence length="223" mass="25575">MTAWSRRAEAISASCRYACSSLVKKTRYREVKRKKKKKKHPWEQYIDVPRDYSSPEQAAFLATCQGMSYLLSCVDSPGADTTICRFPKNTPLKETYEKNRDGRTSGHVRASSSVGAGLGSLRTTRRRTSQPATYMQKKSERSDRLRVFYEENARREDKVISHVEVQCTESKMLRVFEKAFGGGKKSSLRYGNRKSDIIANREKEKALVESMDFNTLFGHARYD</sequence>
<feature type="region of interest" description="Disordered" evidence="1">
    <location>
        <begin position="95"/>
        <end position="116"/>
    </location>
</feature>
<organism evidence="2 3">
    <name type="scientific">Porphyridium purpureum</name>
    <name type="common">Red alga</name>
    <name type="synonym">Porphyridium cruentum</name>
    <dbReference type="NCBI Taxonomy" id="35688"/>
    <lineage>
        <taxon>Eukaryota</taxon>
        <taxon>Rhodophyta</taxon>
        <taxon>Bangiophyceae</taxon>
        <taxon>Porphyridiales</taxon>
        <taxon>Porphyridiaceae</taxon>
        <taxon>Porphyridium</taxon>
    </lineage>
</organism>
<accession>A0A5J4YYS7</accession>
<dbReference type="EMBL" id="VRMN01000002">
    <property type="protein sequence ID" value="KAA8496769.1"/>
    <property type="molecule type" value="Genomic_DNA"/>
</dbReference>
<dbReference type="AlphaFoldDB" id="A0A5J4YYS7"/>
<comment type="caution">
    <text evidence="2">The sequence shown here is derived from an EMBL/GenBank/DDBJ whole genome shotgun (WGS) entry which is preliminary data.</text>
</comment>
<evidence type="ECO:0000256" key="1">
    <source>
        <dbReference type="SAM" id="MobiDB-lite"/>
    </source>
</evidence>
<feature type="compositionally biased region" description="Basic and acidic residues" evidence="1">
    <location>
        <begin position="95"/>
        <end position="104"/>
    </location>
</feature>
<reference evidence="3" key="1">
    <citation type="journal article" date="2019" name="Nat. Commun.">
        <title>Expansion of phycobilisome linker gene families in mesophilic red algae.</title>
        <authorList>
            <person name="Lee J."/>
            <person name="Kim D."/>
            <person name="Bhattacharya D."/>
            <person name="Yoon H.S."/>
        </authorList>
    </citation>
    <scope>NUCLEOTIDE SEQUENCE [LARGE SCALE GENOMIC DNA]</scope>
    <source>
        <strain evidence="3">CCMP 1328</strain>
    </source>
</reference>
<dbReference type="Proteomes" id="UP000324585">
    <property type="component" value="Unassembled WGS sequence"/>
</dbReference>
<name>A0A5J4YYS7_PORPP</name>
<proteinExistence type="predicted"/>
<evidence type="ECO:0000313" key="2">
    <source>
        <dbReference type="EMBL" id="KAA8496769.1"/>
    </source>
</evidence>
<evidence type="ECO:0000313" key="3">
    <source>
        <dbReference type="Proteomes" id="UP000324585"/>
    </source>
</evidence>
<keyword evidence="3" id="KW-1185">Reference proteome</keyword>
<protein>
    <submittedName>
        <fullName evidence="2">Uncharacterized protein</fullName>
    </submittedName>
</protein>
<gene>
    <name evidence="2" type="ORF">FVE85_0498</name>
</gene>